<sequence length="211" mass="23825">MFKTLLPAACLLIATATFAQDDFEKSLDLVQTETDANTFLENNTASEGKVIVFNKEKHKTRLAKELFSLGLGAKTYDKNNLQPTYYKVIEKTSTAYYKASVIFFDASVKSLEAINYSRNAIISKYRRGVRFENLARNYSMDQTAKQSGDLGWITKGSLHPKLENAIFEGKHKVNDIFAVDVPETNAYYLVVITEAEKMIDEIKVLKVTEPL</sequence>
<dbReference type="Gene3D" id="3.10.50.40">
    <property type="match status" value="1"/>
</dbReference>
<dbReference type="PROSITE" id="PS50198">
    <property type="entry name" value="PPIC_PPIASE_2"/>
    <property type="match status" value="1"/>
</dbReference>
<dbReference type="InterPro" id="IPR046357">
    <property type="entry name" value="PPIase_dom_sf"/>
</dbReference>
<feature type="domain" description="PpiC" evidence="3">
    <location>
        <begin position="94"/>
        <end position="194"/>
    </location>
</feature>
<dbReference type="OrthoDB" id="1348210at2"/>
<evidence type="ECO:0000259" key="3">
    <source>
        <dbReference type="PROSITE" id="PS50198"/>
    </source>
</evidence>
<keyword evidence="2" id="KW-0732">Signal</keyword>
<dbReference type="GO" id="GO:0003755">
    <property type="term" value="F:peptidyl-prolyl cis-trans isomerase activity"/>
    <property type="evidence" value="ECO:0007669"/>
    <property type="project" value="UniProtKB-KW"/>
</dbReference>
<proteinExistence type="predicted"/>
<dbReference type="Proteomes" id="UP000321578">
    <property type="component" value="Unassembled WGS sequence"/>
</dbReference>
<dbReference type="EMBL" id="VORO01000001">
    <property type="protein sequence ID" value="TXD91090.1"/>
    <property type="molecule type" value="Genomic_DNA"/>
</dbReference>
<dbReference type="Pfam" id="PF13616">
    <property type="entry name" value="Rotamase_3"/>
    <property type="match status" value="1"/>
</dbReference>
<name>A0A5C6ZR75_9FLAO</name>
<keyword evidence="1" id="KW-0413">Isomerase</keyword>
<organism evidence="4 5">
    <name type="scientific">Subsaximicrobium wynnwilliamsii</name>
    <dbReference type="NCBI Taxonomy" id="291179"/>
    <lineage>
        <taxon>Bacteria</taxon>
        <taxon>Pseudomonadati</taxon>
        <taxon>Bacteroidota</taxon>
        <taxon>Flavobacteriia</taxon>
        <taxon>Flavobacteriales</taxon>
        <taxon>Flavobacteriaceae</taxon>
        <taxon>Subsaximicrobium</taxon>
    </lineage>
</organism>
<protein>
    <recommendedName>
        <fullName evidence="3">PpiC domain-containing protein</fullName>
    </recommendedName>
</protein>
<gene>
    <name evidence="4" type="ORF">ESY86_00390</name>
</gene>
<evidence type="ECO:0000256" key="1">
    <source>
        <dbReference type="PROSITE-ProRule" id="PRU00278"/>
    </source>
</evidence>
<keyword evidence="1" id="KW-0697">Rotamase</keyword>
<evidence type="ECO:0000256" key="2">
    <source>
        <dbReference type="SAM" id="SignalP"/>
    </source>
</evidence>
<keyword evidence="5" id="KW-1185">Reference proteome</keyword>
<feature type="signal peptide" evidence="2">
    <location>
        <begin position="1"/>
        <end position="19"/>
    </location>
</feature>
<evidence type="ECO:0000313" key="5">
    <source>
        <dbReference type="Proteomes" id="UP000321578"/>
    </source>
</evidence>
<reference evidence="4 5" key="1">
    <citation type="submission" date="2019-08" db="EMBL/GenBank/DDBJ databases">
        <title>Genomes of Subsaximicrobium wynnwilliamsii strains.</title>
        <authorList>
            <person name="Bowman J.P."/>
        </authorList>
    </citation>
    <scope>NUCLEOTIDE SEQUENCE [LARGE SCALE GENOMIC DNA]</scope>
    <source>
        <strain evidence="4 5">2-80-2</strain>
    </source>
</reference>
<dbReference type="SUPFAM" id="SSF54534">
    <property type="entry name" value="FKBP-like"/>
    <property type="match status" value="1"/>
</dbReference>
<dbReference type="AlphaFoldDB" id="A0A5C6ZR75"/>
<evidence type="ECO:0000313" key="4">
    <source>
        <dbReference type="EMBL" id="TXD91090.1"/>
    </source>
</evidence>
<comment type="caution">
    <text evidence="4">The sequence shown here is derived from an EMBL/GenBank/DDBJ whole genome shotgun (WGS) entry which is preliminary data.</text>
</comment>
<feature type="chain" id="PRO_5022767827" description="PpiC domain-containing protein" evidence="2">
    <location>
        <begin position="20"/>
        <end position="211"/>
    </location>
</feature>
<dbReference type="InterPro" id="IPR000297">
    <property type="entry name" value="PPIase_PpiC"/>
</dbReference>
<accession>A0A5C6ZR75</accession>
<dbReference type="RefSeq" id="WP_147084552.1">
    <property type="nucleotide sequence ID" value="NZ_VORM01000003.1"/>
</dbReference>